<dbReference type="EMBL" id="ARXX01000018">
    <property type="protein sequence ID" value="MBF5056190.1"/>
    <property type="molecule type" value="Genomic_DNA"/>
</dbReference>
<organism evidence="2 3">
    <name type="scientific">Alloalcanivorax profundimaris</name>
    <dbReference type="NCBI Taxonomy" id="2735259"/>
    <lineage>
        <taxon>Bacteria</taxon>
        <taxon>Pseudomonadati</taxon>
        <taxon>Pseudomonadota</taxon>
        <taxon>Gammaproteobacteria</taxon>
        <taxon>Oceanospirillales</taxon>
        <taxon>Alcanivoracaceae</taxon>
        <taxon>Alloalcanivorax</taxon>
    </lineage>
</organism>
<reference evidence="2 3" key="1">
    <citation type="submission" date="2012-09" db="EMBL/GenBank/DDBJ databases">
        <title>Genome Sequence of alkane-degrading Bacterium Alcanivorax sp. 521-1.</title>
        <authorList>
            <person name="Lai Q."/>
            <person name="Shao Z."/>
        </authorList>
    </citation>
    <scope>NUCLEOTIDE SEQUENCE [LARGE SCALE GENOMIC DNA]</scope>
    <source>
        <strain evidence="2 3">521-1</strain>
    </source>
</reference>
<evidence type="ECO:0000313" key="3">
    <source>
        <dbReference type="Proteomes" id="UP000662703"/>
    </source>
</evidence>
<protein>
    <recommendedName>
        <fullName evidence="4">DUF1631 domain-containing protein</fullName>
    </recommendedName>
</protein>
<sequence>MAKVTRLKPVDGGKQPARGLPRPLEQVRLHVHGRVGELLSDMLDGADDTLFDLAEKETDSERDRYFDAMRELRIQRAGIEAGFRQAVDNLFQSTGREPEEAERVSDRVDAENLSLVKHDELEISVALDNLARRSRRGCDEALGVFRHRLEYLFEGQHPITDKTNPLEPRNLAACFAGCLERLQLDIRARLIVLKLFERVVMDETGALVTEANQILADAGVLPDLKSVPVGRPRVTGTRSSSVEGASPAGESRPVEGGMPQGAGNDQMFGLLQELLTTLRGLGGAVPAGPAAGAPPAGPAPSSGMAVMHNGVPYMDGAPLAADARVESLSSRDLFGMLTRLQRLEQALEGPEHGERNVREELSDLLDSEHGEAIHALEQADDDVINLVSMLFDFILDDDGLPSEIKALIGRLQIPLLKVAIADKTFFSNESHDARLLLNTLARAGSQWDPQQGRDDELFQRIDAAVHAIIDDYDEDADLFRALLDDFEGYFSAQHARAERVAERVREAEEGKARAELAGEAVQAYIDARLAGRAVPDVVVRLLRQGWQQVLYLTWLRDGEGSDTWRRQAKVVDALIWSVLPHRDQATLEKLRDLSPKLRRALEHGLESIEYDAAERRALLDDLARVHETLLEGLDTERVTVPKAPEPAPEQDAARALLPDDHDEVRRARQLRAGQWLELGEGEDAQRVKLAANLRDGAKLVFINRRGIKVREYEARELGTALEAGEVRLIEDGALFDRALEAVIGDLRRRHDG</sequence>
<evidence type="ECO:0000313" key="2">
    <source>
        <dbReference type="EMBL" id="MBF5056190.1"/>
    </source>
</evidence>
<feature type="region of interest" description="Disordered" evidence="1">
    <location>
        <begin position="1"/>
        <end position="20"/>
    </location>
</feature>
<evidence type="ECO:0000256" key="1">
    <source>
        <dbReference type="SAM" id="MobiDB-lite"/>
    </source>
</evidence>
<dbReference type="Proteomes" id="UP000662703">
    <property type="component" value="Unassembled WGS sequence"/>
</dbReference>
<proteinExistence type="predicted"/>
<dbReference type="Pfam" id="PF07793">
    <property type="entry name" value="DUF1631"/>
    <property type="match status" value="1"/>
</dbReference>
<gene>
    <name evidence="2" type="ORF">Y5W_01484</name>
</gene>
<evidence type="ECO:0008006" key="4">
    <source>
        <dbReference type="Google" id="ProtNLM"/>
    </source>
</evidence>
<dbReference type="RefSeq" id="WP_194864739.1">
    <property type="nucleotide sequence ID" value="NZ_ARXX01000018.1"/>
</dbReference>
<keyword evidence="3" id="KW-1185">Reference proteome</keyword>
<dbReference type="InterPro" id="IPR012434">
    <property type="entry name" value="DUF1631"/>
</dbReference>
<feature type="region of interest" description="Disordered" evidence="1">
    <location>
        <begin position="227"/>
        <end position="265"/>
    </location>
</feature>
<accession>A0ABS0AQ93</accession>
<comment type="caution">
    <text evidence="2">The sequence shown here is derived from an EMBL/GenBank/DDBJ whole genome shotgun (WGS) entry which is preliminary data.</text>
</comment>
<name>A0ABS0AQ93_9GAMM</name>